<evidence type="ECO:0000313" key="5">
    <source>
        <dbReference type="Proteomes" id="UP000037460"/>
    </source>
</evidence>
<dbReference type="Pfam" id="PF01266">
    <property type="entry name" value="DAO"/>
    <property type="match status" value="1"/>
</dbReference>
<evidence type="ECO:0000259" key="2">
    <source>
        <dbReference type="Pfam" id="PF01571"/>
    </source>
</evidence>
<gene>
    <name evidence="4" type="ORF">Ctob_014324</name>
</gene>
<evidence type="ECO:0000259" key="3">
    <source>
        <dbReference type="Pfam" id="PF16350"/>
    </source>
</evidence>
<protein>
    <submittedName>
        <fullName evidence="4">Fad dependent oxidoreductase</fullName>
    </submittedName>
</protein>
<organism evidence="4 5">
    <name type="scientific">Chrysochromulina tobinii</name>
    <dbReference type="NCBI Taxonomy" id="1460289"/>
    <lineage>
        <taxon>Eukaryota</taxon>
        <taxon>Haptista</taxon>
        <taxon>Haptophyta</taxon>
        <taxon>Prymnesiophyceae</taxon>
        <taxon>Prymnesiales</taxon>
        <taxon>Chrysochromulinaceae</taxon>
        <taxon>Chrysochromulina</taxon>
    </lineage>
</organism>
<dbReference type="InterPro" id="IPR027266">
    <property type="entry name" value="TrmE/GcvT-like"/>
</dbReference>
<proteinExistence type="predicted"/>
<dbReference type="InterPro" id="IPR006222">
    <property type="entry name" value="GCVT_N"/>
</dbReference>
<dbReference type="PANTHER" id="PTHR13847">
    <property type="entry name" value="SARCOSINE DEHYDROGENASE-RELATED"/>
    <property type="match status" value="1"/>
</dbReference>
<name>A0A0M0K7Z8_9EUKA</name>
<keyword evidence="5" id="KW-1185">Reference proteome</keyword>
<evidence type="ECO:0000259" key="1">
    <source>
        <dbReference type="Pfam" id="PF01266"/>
    </source>
</evidence>
<dbReference type="Pfam" id="PF16350">
    <property type="entry name" value="FAO_M"/>
    <property type="match status" value="1"/>
</dbReference>
<dbReference type="InterPro" id="IPR036188">
    <property type="entry name" value="FAD/NAD-bd_sf"/>
</dbReference>
<dbReference type="Pfam" id="PF01571">
    <property type="entry name" value="GCV_T"/>
    <property type="match status" value="1"/>
</dbReference>
<dbReference type="SUPFAM" id="SSF51905">
    <property type="entry name" value="FAD/NAD(P)-binding domain"/>
    <property type="match status" value="1"/>
</dbReference>
<dbReference type="Proteomes" id="UP000037460">
    <property type="component" value="Unassembled WGS sequence"/>
</dbReference>
<dbReference type="OrthoDB" id="498204at2759"/>
<evidence type="ECO:0000313" key="4">
    <source>
        <dbReference type="EMBL" id="KOO34737.1"/>
    </source>
</evidence>
<feature type="domain" description="FAD dependent oxidoreductase central" evidence="3">
    <location>
        <begin position="418"/>
        <end position="473"/>
    </location>
</feature>
<dbReference type="InterPro" id="IPR032503">
    <property type="entry name" value="FAO_M"/>
</dbReference>
<accession>A0A0M0K7Z8</accession>
<feature type="domain" description="FAD dependent oxidoreductase" evidence="1">
    <location>
        <begin position="56"/>
        <end position="414"/>
    </location>
</feature>
<dbReference type="GO" id="GO:0005739">
    <property type="term" value="C:mitochondrion"/>
    <property type="evidence" value="ECO:0007669"/>
    <property type="project" value="TreeGrafter"/>
</dbReference>
<sequence length="780" mass="85123">MGWGGRSCVQAARARVHRRLSSFAPAAAALAPRLSPPREHRRLFSNSPAPLPTHARVVVAGGGIIGTSIAYHLAKLGWSDVVLLERDQITSGTTWHAAGLMVTFGSLSETSTELRKYSKELYSRILEEETGMSTGFKPCGFIELATDAGYLEEFRRVAAFNRKCGVDVHELSPTEVRDLFPLCRVDDVLAGFYVPTDGRVNPVDATSALARAAKQRGVRIVEGVSVEGVAHATGRVTGVHTSTGATINCEHFVNACGMWARQLGERSSVTIPNQAAEHYYLLTEPMAAVGREWPVVEDPSSCTYIRPEGGGLMVGLFETDAAEWKVEGIPKDFSFGEIEPDWERIAPFLEKAMARVPASLQVGAKKLFCGPESFTPDLRPIVGEAPELRHYWVAAGLNSIGILTGGGVGQMLAYQMIHGRADKDVTGYLPGRLQPYQATPAYRRARVVESLGKVYKCHYPNRPTETARFVKRSPLHERLVDQVGLIDMSFMAKFLVQGRDAGAVLNRLVTADIDGEAGTITYTQVLSPFGTLEADLTITKLPPGSLGSHRNSPAFMVVATDTQQRHVERLLQDAVGEDQAASVTDITGAYAQINLQGPRSRALLARLTSIDISDASFPFRAARRIDLGCASLIATRITYVGELGYELFVPTEMAVHVYDEIVRVGREPEYGLEHCGLKALASLRLEKGYRDYGHDMDNLDTLLEVGLGFTAAYDKPLGFVGREATLDQKGRGAAGLSRRLVSVLLEDPMPLMYQGEIVYRNGRRVLIGLRLASEWPLIGL</sequence>
<dbReference type="InterPro" id="IPR006076">
    <property type="entry name" value="FAD-dep_OxRdtase"/>
</dbReference>
<dbReference type="AlphaFoldDB" id="A0A0M0K7Z8"/>
<dbReference type="SUPFAM" id="SSF54373">
    <property type="entry name" value="FAD-linked reductases, C-terminal domain"/>
    <property type="match status" value="1"/>
</dbReference>
<dbReference type="SUPFAM" id="SSF103025">
    <property type="entry name" value="Folate-binding domain"/>
    <property type="match status" value="1"/>
</dbReference>
<comment type="caution">
    <text evidence="4">The sequence shown here is derived from an EMBL/GenBank/DDBJ whole genome shotgun (WGS) entry which is preliminary data.</text>
</comment>
<dbReference type="Gene3D" id="3.50.50.60">
    <property type="entry name" value="FAD/NAD(P)-binding domain"/>
    <property type="match status" value="1"/>
</dbReference>
<dbReference type="EMBL" id="JWZX01001116">
    <property type="protein sequence ID" value="KOO34737.1"/>
    <property type="molecule type" value="Genomic_DNA"/>
</dbReference>
<reference evidence="5" key="1">
    <citation type="journal article" date="2015" name="PLoS Genet.">
        <title>Genome Sequence and Transcriptome Analyses of Chrysochromulina tobin: Metabolic Tools for Enhanced Algal Fitness in the Prominent Order Prymnesiales (Haptophyceae).</title>
        <authorList>
            <person name="Hovde B.T."/>
            <person name="Deodato C.R."/>
            <person name="Hunsperger H.M."/>
            <person name="Ryken S.A."/>
            <person name="Yost W."/>
            <person name="Jha R.K."/>
            <person name="Patterson J."/>
            <person name="Monnat R.J. Jr."/>
            <person name="Barlow S.B."/>
            <person name="Starkenburg S.R."/>
            <person name="Cattolico R.A."/>
        </authorList>
    </citation>
    <scope>NUCLEOTIDE SEQUENCE</scope>
    <source>
        <strain evidence="5">CCMP291</strain>
    </source>
</reference>
<dbReference type="Gene3D" id="3.30.9.10">
    <property type="entry name" value="D-Amino Acid Oxidase, subunit A, domain 2"/>
    <property type="match status" value="1"/>
</dbReference>
<feature type="domain" description="GCVT N-terminal" evidence="2">
    <location>
        <begin position="476"/>
        <end position="715"/>
    </location>
</feature>
<dbReference type="PANTHER" id="PTHR13847:SF193">
    <property type="entry name" value="PYRUVATE DEHYDROGENASE PHOSPHATASE REGULATORY SUBUNIT, MITOCHONDRIAL"/>
    <property type="match status" value="1"/>
</dbReference>
<dbReference type="Gene3D" id="3.30.1360.120">
    <property type="entry name" value="Probable tRNA modification gtpase trme, domain 1"/>
    <property type="match status" value="1"/>
</dbReference>